<comment type="catalytic activity">
    <reaction evidence="5 6">
        <text>L-methionyl-[protein] + [thioredoxin]-disulfide + H2O = L-methionyl-(R)-S-oxide-[protein] + [thioredoxin]-dithiol</text>
        <dbReference type="Rhea" id="RHEA:24164"/>
        <dbReference type="Rhea" id="RHEA-COMP:10698"/>
        <dbReference type="Rhea" id="RHEA-COMP:10700"/>
        <dbReference type="Rhea" id="RHEA-COMP:12313"/>
        <dbReference type="Rhea" id="RHEA-COMP:12314"/>
        <dbReference type="ChEBI" id="CHEBI:15377"/>
        <dbReference type="ChEBI" id="CHEBI:16044"/>
        <dbReference type="ChEBI" id="CHEBI:29950"/>
        <dbReference type="ChEBI" id="CHEBI:45764"/>
        <dbReference type="ChEBI" id="CHEBI:50058"/>
        <dbReference type="EC" id="1.8.4.12"/>
    </reaction>
</comment>
<dbReference type="SUPFAM" id="SSF51316">
    <property type="entry name" value="Mss4-like"/>
    <property type="match status" value="1"/>
</dbReference>
<dbReference type="InterPro" id="IPR002579">
    <property type="entry name" value="Met_Sox_Rdtase_MsrB_dom"/>
</dbReference>
<evidence type="ECO:0000256" key="7">
    <source>
        <dbReference type="SAM" id="SignalP"/>
    </source>
</evidence>
<keyword evidence="3 6" id="KW-0862">Zinc</keyword>
<accession>A0AA37SLE3</accession>
<dbReference type="NCBIfam" id="TIGR00357">
    <property type="entry name" value="peptide-methionine (R)-S-oxide reductase MsrB"/>
    <property type="match status" value="1"/>
</dbReference>
<dbReference type="Gene3D" id="2.170.150.20">
    <property type="entry name" value="Peptide methionine sulfoxide reductase"/>
    <property type="match status" value="1"/>
</dbReference>
<organism evidence="9 10">
    <name type="scientific">Portibacter lacus</name>
    <dbReference type="NCBI Taxonomy" id="1099794"/>
    <lineage>
        <taxon>Bacteria</taxon>
        <taxon>Pseudomonadati</taxon>
        <taxon>Bacteroidota</taxon>
        <taxon>Saprospiria</taxon>
        <taxon>Saprospirales</taxon>
        <taxon>Haliscomenobacteraceae</taxon>
        <taxon>Portibacter</taxon>
    </lineage>
</organism>
<evidence type="ECO:0000256" key="1">
    <source>
        <dbReference type="ARBA" id="ARBA00007174"/>
    </source>
</evidence>
<gene>
    <name evidence="6" type="primary">msrB</name>
    <name evidence="9" type="ORF">GCM10007940_09210</name>
</gene>
<dbReference type="AlphaFoldDB" id="A0AA37SLE3"/>
<dbReference type="PROSITE" id="PS51257">
    <property type="entry name" value="PROKAR_LIPOPROTEIN"/>
    <property type="match status" value="1"/>
</dbReference>
<dbReference type="EMBL" id="BSOH01000005">
    <property type="protein sequence ID" value="GLR16306.1"/>
    <property type="molecule type" value="Genomic_DNA"/>
</dbReference>
<comment type="similarity">
    <text evidence="1 6">Belongs to the MsrB Met sulfoxide reductase family.</text>
</comment>
<feature type="binding site" evidence="6">
    <location>
        <position position="94"/>
    </location>
    <ligand>
        <name>Zn(2+)</name>
        <dbReference type="ChEBI" id="CHEBI:29105"/>
    </ligand>
</feature>
<dbReference type="PANTHER" id="PTHR10173">
    <property type="entry name" value="METHIONINE SULFOXIDE REDUCTASE"/>
    <property type="match status" value="1"/>
</dbReference>
<comment type="caution">
    <text evidence="9">The sequence shown here is derived from an EMBL/GenBank/DDBJ whole genome shotgun (WGS) entry which is preliminary data.</text>
</comment>
<dbReference type="PROSITE" id="PS51790">
    <property type="entry name" value="MSRB"/>
    <property type="match status" value="1"/>
</dbReference>
<comment type="cofactor">
    <cofactor evidence="6">
        <name>Zn(2+)</name>
        <dbReference type="ChEBI" id="CHEBI:29105"/>
    </cofactor>
    <text evidence="6">Binds 1 zinc ion per subunit. The zinc ion is important for the structural integrity of the protein.</text>
</comment>
<dbReference type="GO" id="GO:0033743">
    <property type="term" value="F:peptide-methionine (R)-S-oxide reductase activity"/>
    <property type="evidence" value="ECO:0007669"/>
    <property type="project" value="UniProtKB-UniRule"/>
</dbReference>
<dbReference type="InterPro" id="IPR028427">
    <property type="entry name" value="Met_Sox_Rdtase_MsrB"/>
</dbReference>
<dbReference type="GO" id="GO:0006979">
    <property type="term" value="P:response to oxidative stress"/>
    <property type="evidence" value="ECO:0007669"/>
    <property type="project" value="InterPro"/>
</dbReference>
<evidence type="ECO:0000256" key="2">
    <source>
        <dbReference type="ARBA" id="ARBA00022723"/>
    </source>
</evidence>
<feature type="chain" id="PRO_5041442625" description="Peptide methionine sulfoxide reductase MsrB" evidence="7">
    <location>
        <begin position="20"/>
        <end position="176"/>
    </location>
</feature>
<evidence type="ECO:0000256" key="5">
    <source>
        <dbReference type="ARBA" id="ARBA00048488"/>
    </source>
</evidence>
<protein>
    <recommendedName>
        <fullName evidence="6">Peptide methionine sulfoxide reductase MsrB</fullName>
        <ecNumber evidence="6">1.8.4.12</ecNumber>
    </recommendedName>
    <alternativeName>
        <fullName evidence="6">Peptide-methionine (R)-S-oxide reductase</fullName>
    </alternativeName>
</protein>
<evidence type="ECO:0000313" key="10">
    <source>
        <dbReference type="Proteomes" id="UP001156666"/>
    </source>
</evidence>
<dbReference type="Proteomes" id="UP001156666">
    <property type="component" value="Unassembled WGS sequence"/>
</dbReference>
<dbReference type="FunFam" id="2.170.150.20:FF:000001">
    <property type="entry name" value="Peptide methionine sulfoxide reductase MsrB"/>
    <property type="match status" value="1"/>
</dbReference>
<sequence length="176" mass="19743">MKNIINLCLVGLALSACNAQSTAIKSKEAVTENTTQVKAAVQSNIDKIEKSEKEWKEELTDEEYYILREKGTERAFTGDLLNNKEEGVYTCAACQLPLFDSKTKFKSGTGWPSYYEPINETNVAEEEDRQYGMVRTEVLCARCDGHLGHVFNDGPKPTGLRYCINSASLDFEPKKK</sequence>
<dbReference type="RefSeq" id="WP_235293107.1">
    <property type="nucleotide sequence ID" value="NZ_BSOH01000005.1"/>
</dbReference>
<feature type="binding site" evidence="6">
    <location>
        <position position="140"/>
    </location>
    <ligand>
        <name>Zn(2+)</name>
        <dbReference type="ChEBI" id="CHEBI:29105"/>
    </ligand>
</feature>
<evidence type="ECO:0000259" key="8">
    <source>
        <dbReference type="PROSITE" id="PS51790"/>
    </source>
</evidence>
<dbReference type="GO" id="GO:0005737">
    <property type="term" value="C:cytoplasm"/>
    <property type="evidence" value="ECO:0007669"/>
    <property type="project" value="TreeGrafter"/>
</dbReference>
<keyword evidence="4 6" id="KW-0560">Oxidoreductase</keyword>
<feature type="signal peptide" evidence="7">
    <location>
        <begin position="1"/>
        <end position="19"/>
    </location>
</feature>
<evidence type="ECO:0000256" key="6">
    <source>
        <dbReference type="HAMAP-Rule" id="MF_01400"/>
    </source>
</evidence>
<dbReference type="GO" id="GO:0030091">
    <property type="term" value="P:protein repair"/>
    <property type="evidence" value="ECO:0007669"/>
    <property type="project" value="InterPro"/>
</dbReference>
<feature type="active site" description="Nucleophile" evidence="6">
    <location>
        <position position="163"/>
    </location>
</feature>
<evidence type="ECO:0000256" key="3">
    <source>
        <dbReference type="ARBA" id="ARBA00022833"/>
    </source>
</evidence>
<proteinExistence type="inferred from homology"/>
<dbReference type="PANTHER" id="PTHR10173:SF52">
    <property type="entry name" value="METHIONINE-R-SULFOXIDE REDUCTASE B1"/>
    <property type="match status" value="1"/>
</dbReference>
<dbReference type="InterPro" id="IPR011057">
    <property type="entry name" value="Mss4-like_sf"/>
</dbReference>
<keyword evidence="2 6" id="KW-0479">Metal-binding</keyword>
<evidence type="ECO:0000313" key="9">
    <source>
        <dbReference type="EMBL" id="GLR16306.1"/>
    </source>
</evidence>
<reference evidence="9" key="2">
    <citation type="submission" date="2023-01" db="EMBL/GenBank/DDBJ databases">
        <title>Draft genome sequence of Portibacter lacus strain NBRC 108769.</title>
        <authorList>
            <person name="Sun Q."/>
            <person name="Mori K."/>
        </authorList>
    </citation>
    <scope>NUCLEOTIDE SEQUENCE</scope>
    <source>
        <strain evidence="9">NBRC 108769</strain>
    </source>
</reference>
<feature type="binding site" evidence="6">
    <location>
        <position position="91"/>
    </location>
    <ligand>
        <name>Zn(2+)</name>
        <dbReference type="ChEBI" id="CHEBI:29105"/>
    </ligand>
</feature>
<feature type="domain" description="MsrB" evidence="8">
    <location>
        <begin position="52"/>
        <end position="174"/>
    </location>
</feature>
<feature type="binding site" evidence="6">
    <location>
        <position position="143"/>
    </location>
    <ligand>
        <name>Zn(2+)</name>
        <dbReference type="ChEBI" id="CHEBI:29105"/>
    </ligand>
</feature>
<dbReference type="Pfam" id="PF01641">
    <property type="entry name" value="SelR"/>
    <property type="match status" value="1"/>
</dbReference>
<reference evidence="9" key="1">
    <citation type="journal article" date="2014" name="Int. J. Syst. Evol. Microbiol.">
        <title>Complete genome sequence of Corynebacterium casei LMG S-19264T (=DSM 44701T), isolated from a smear-ripened cheese.</title>
        <authorList>
            <consortium name="US DOE Joint Genome Institute (JGI-PGF)"/>
            <person name="Walter F."/>
            <person name="Albersmeier A."/>
            <person name="Kalinowski J."/>
            <person name="Ruckert C."/>
        </authorList>
    </citation>
    <scope>NUCLEOTIDE SEQUENCE</scope>
    <source>
        <strain evidence="9">NBRC 108769</strain>
    </source>
</reference>
<dbReference type="EC" id="1.8.4.12" evidence="6"/>
<dbReference type="HAMAP" id="MF_01400">
    <property type="entry name" value="MsrB"/>
    <property type="match status" value="1"/>
</dbReference>
<keyword evidence="10" id="KW-1185">Reference proteome</keyword>
<evidence type="ECO:0000256" key="4">
    <source>
        <dbReference type="ARBA" id="ARBA00023002"/>
    </source>
</evidence>
<name>A0AA37SLE3_9BACT</name>
<dbReference type="GO" id="GO:0008270">
    <property type="term" value="F:zinc ion binding"/>
    <property type="evidence" value="ECO:0007669"/>
    <property type="project" value="UniProtKB-UniRule"/>
</dbReference>
<keyword evidence="7" id="KW-0732">Signal</keyword>